<dbReference type="EMBL" id="QMEY01000042">
    <property type="protein sequence ID" value="RBQ13919.1"/>
    <property type="molecule type" value="Genomic_DNA"/>
</dbReference>
<feature type="compositionally biased region" description="Polar residues" evidence="1">
    <location>
        <begin position="369"/>
        <end position="382"/>
    </location>
</feature>
<sequence>MVDYSTLILGERLGQGGQGEVHQVTNKKINEADGGGWEVVYKEYNTTVLSQLDAAALATSVALLGGLSKAEGQWLCERTAWPAALVAKQGHVSGFLMRVVPDRFRFTFRSLANTTSGTRRLANLEYLLNEDDYVAGIGLTVSERDRLVLLADLAATLTRLHRIGITVGDLSPKNLLFTTSPKPECFLIDCDAMRLRGASVLPQTETPDWQIPANEEKATPASDAYKLALLAIRLFARHQTATDPTPLASVAAALGDLACAGLNSDPALRPMPRIWVKPLTAAGSTASTAPATAPHTPRRSNTSSTRRPTGGHPGGAAPTRPSRRPRTRWPGSTFKGLVGAAALVAIIVFAAMRSHNDSTSAAEGPPQPTISQEETNGSSESASDGYVHDRGYEGSGDGEATARDSPTPPSAEDEAFSAVSTDDCLSNYLDEDTEWTPSTPSMTNCSATDAYFRVTAIEQQVDCASDGIPWFHSNSDYTRTILCLDRNFVEGQCMFARAKSERVLSIGLSAITPCDAGIPDRYQYTVQLTKVYLTSAPDEACGDDDAWEPDSGAALVCGKVIWKRRGLPDW</sequence>
<feature type="region of interest" description="Disordered" evidence="1">
    <location>
        <begin position="357"/>
        <end position="418"/>
    </location>
</feature>
<evidence type="ECO:0000313" key="4">
    <source>
        <dbReference type="Proteomes" id="UP000253303"/>
    </source>
</evidence>
<dbReference type="SUPFAM" id="SSF56112">
    <property type="entry name" value="Protein kinase-like (PK-like)"/>
    <property type="match status" value="1"/>
</dbReference>
<accession>A0A366LKF8</accession>
<evidence type="ECO:0000256" key="1">
    <source>
        <dbReference type="SAM" id="MobiDB-lite"/>
    </source>
</evidence>
<gene>
    <name evidence="3" type="ORF">DP939_43295</name>
</gene>
<evidence type="ECO:0000313" key="3">
    <source>
        <dbReference type="EMBL" id="RBQ13919.1"/>
    </source>
</evidence>
<protein>
    <recommendedName>
        <fullName evidence="2">Protein kinase domain-containing protein</fullName>
    </recommendedName>
</protein>
<dbReference type="InterPro" id="IPR000719">
    <property type="entry name" value="Prot_kinase_dom"/>
</dbReference>
<dbReference type="PROSITE" id="PS50011">
    <property type="entry name" value="PROTEIN_KINASE_DOM"/>
    <property type="match status" value="1"/>
</dbReference>
<keyword evidence="4" id="KW-1185">Reference proteome</keyword>
<reference evidence="3 4" key="1">
    <citation type="submission" date="2018-06" db="EMBL/GenBank/DDBJ databases">
        <title>Sphaerisporangium craniellae sp. nov., isolated from a marine sponge in the South China Sea.</title>
        <authorList>
            <person name="Li L."/>
        </authorList>
    </citation>
    <scope>NUCLEOTIDE SEQUENCE [LARGE SCALE GENOMIC DNA]</scope>
    <source>
        <strain evidence="3 4">LHW63015</strain>
    </source>
</reference>
<dbReference type="GO" id="GO:0004672">
    <property type="term" value="F:protein kinase activity"/>
    <property type="evidence" value="ECO:0007669"/>
    <property type="project" value="InterPro"/>
</dbReference>
<feature type="domain" description="Protein kinase" evidence="2">
    <location>
        <begin position="7"/>
        <end position="452"/>
    </location>
</feature>
<name>A0A366LKF8_9ACTN</name>
<evidence type="ECO:0000259" key="2">
    <source>
        <dbReference type="PROSITE" id="PS50011"/>
    </source>
</evidence>
<organism evidence="3 4">
    <name type="scientific">Spongiactinospora rosea</name>
    <dbReference type="NCBI Taxonomy" id="2248750"/>
    <lineage>
        <taxon>Bacteria</taxon>
        <taxon>Bacillati</taxon>
        <taxon>Actinomycetota</taxon>
        <taxon>Actinomycetes</taxon>
        <taxon>Streptosporangiales</taxon>
        <taxon>Streptosporangiaceae</taxon>
        <taxon>Spongiactinospora</taxon>
    </lineage>
</organism>
<proteinExistence type="predicted"/>
<dbReference type="AlphaFoldDB" id="A0A366LKF8"/>
<dbReference type="Gene3D" id="1.10.510.10">
    <property type="entry name" value="Transferase(Phosphotransferase) domain 1"/>
    <property type="match status" value="1"/>
</dbReference>
<dbReference type="Proteomes" id="UP000253303">
    <property type="component" value="Unassembled WGS sequence"/>
</dbReference>
<comment type="caution">
    <text evidence="3">The sequence shown here is derived from an EMBL/GenBank/DDBJ whole genome shotgun (WGS) entry which is preliminary data.</text>
</comment>
<feature type="compositionally biased region" description="Low complexity" evidence="1">
    <location>
        <begin position="282"/>
        <end position="320"/>
    </location>
</feature>
<dbReference type="GO" id="GO:0005524">
    <property type="term" value="F:ATP binding"/>
    <property type="evidence" value="ECO:0007669"/>
    <property type="project" value="InterPro"/>
</dbReference>
<dbReference type="InterPro" id="IPR011009">
    <property type="entry name" value="Kinase-like_dom_sf"/>
</dbReference>
<feature type="region of interest" description="Disordered" evidence="1">
    <location>
        <begin position="282"/>
        <end position="332"/>
    </location>
</feature>